<dbReference type="AlphaFoldDB" id="A0A150LGA1"/>
<evidence type="ECO:0000313" key="1">
    <source>
        <dbReference type="EMBL" id="KYD11403.1"/>
    </source>
</evidence>
<keyword evidence="2" id="KW-1185">Reference proteome</keyword>
<comment type="caution">
    <text evidence="1">The sequence shown here is derived from an EMBL/GenBank/DDBJ whole genome shotgun (WGS) entry which is preliminary data.</text>
</comment>
<evidence type="ECO:0000313" key="2">
    <source>
        <dbReference type="Proteomes" id="UP000075666"/>
    </source>
</evidence>
<accession>A0A150LGA1</accession>
<reference evidence="1 2" key="1">
    <citation type="submission" date="2016-01" db="EMBL/GenBank/DDBJ databases">
        <title>Genome Sequences of Twelve Sporeforming Bacillus Species Isolated from Foods.</title>
        <authorList>
            <person name="Berendsen E.M."/>
            <person name="Wells-Bennik M.H."/>
            <person name="Krawcyk A.O."/>
            <person name="De Jong A."/>
            <person name="Holsappel S."/>
            <person name="Eijlander R.T."/>
            <person name="Kuipers O.P."/>
        </authorList>
    </citation>
    <scope>NUCLEOTIDE SEQUENCE [LARGE SCALE GENOMIC DNA]</scope>
    <source>
        <strain evidence="1 2">B4102</strain>
    </source>
</reference>
<organism evidence="1 2">
    <name type="scientific">Heyndrickxia sporothermodurans</name>
    <dbReference type="NCBI Taxonomy" id="46224"/>
    <lineage>
        <taxon>Bacteria</taxon>
        <taxon>Bacillati</taxon>
        <taxon>Bacillota</taxon>
        <taxon>Bacilli</taxon>
        <taxon>Bacillales</taxon>
        <taxon>Bacillaceae</taxon>
        <taxon>Heyndrickxia</taxon>
    </lineage>
</organism>
<dbReference type="PATRIC" id="fig|46224.3.peg.3939"/>
<proteinExistence type="predicted"/>
<dbReference type="Proteomes" id="UP000075666">
    <property type="component" value="Unassembled WGS sequence"/>
</dbReference>
<protein>
    <submittedName>
        <fullName evidence="1">Uncharacterized protein</fullName>
    </submittedName>
</protein>
<sequence length="83" mass="9658">MKIDSPFYSTRETNNSKIGFVYLVAEIGKGNDELPMYFEYNKDGYKGTLKRTQGYLTKNTENEKDISKQQFYSAYVGEIFKTN</sequence>
<gene>
    <name evidence="1" type="ORF">B4102_2131</name>
</gene>
<name>A0A150LGA1_9BACI</name>
<dbReference type="EMBL" id="LQYN01000006">
    <property type="protein sequence ID" value="KYD11403.1"/>
    <property type="molecule type" value="Genomic_DNA"/>
</dbReference>